<dbReference type="Proteomes" id="UP000284403">
    <property type="component" value="Unassembled WGS sequence"/>
</dbReference>
<feature type="region of interest" description="Disordered" evidence="1">
    <location>
        <begin position="16"/>
        <end position="39"/>
    </location>
</feature>
<evidence type="ECO:0000256" key="1">
    <source>
        <dbReference type="SAM" id="MobiDB-lite"/>
    </source>
</evidence>
<dbReference type="GO" id="GO:0005085">
    <property type="term" value="F:guanyl-nucleotide exchange factor activity"/>
    <property type="evidence" value="ECO:0007669"/>
    <property type="project" value="InterPro"/>
</dbReference>
<dbReference type="PANTHER" id="PTHR13196:SF14">
    <property type="entry name" value="UDENN DOMAIN-CONTAINING PROTEIN"/>
    <property type="match status" value="1"/>
</dbReference>
<dbReference type="SMART" id="SM00799">
    <property type="entry name" value="DENN"/>
    <property type="match status" value="1"/>
</dbReference>
<dbReference type="InterPro" id="IPR040032">
    <property type="entry name" value="DENND1A/B/C"/>
</dbReference>
<feature type="region of interest" description="Disordered" evidence="1">
    <location>
        <begin position="651"/>
        <end position="686"/>
    </location>
</feature>
<dbReference type="GO" id="GO:0032456">
    <property type="term" value="P:endocytic recycling"/>
    <property type="evidence" value="ECO:0007669"/>
    <property type="project" value="TreeGrafter"/>
</dbReference>
<reference evidence="3 4" key="1">
    <citation type="journal article" date="2018" name="BMC Genomics">
        <title>Genomic comparison of Trypanosoma conorhini and Trypanosoma rangeli to Trypanosoma cruzi strains of high and low virulence.</title>
        <authorList>
            <person name="Bradwell K.R."/>
            <person name="Koparde V.N."/>
            <person name="Matveyev A.V."/>
            <person name="Serrano M.G."/>
            <person name="Alves J.M."/>
            <person name="Parikh H."/>
            <person name="Huang B."/>
            <person name="Lee V."/>
            <person name="Espinosa-Alvarez O."/>
            <person name="Ortiz P.A."/>
            <person name="Costa-Martins A.G."/>
            <person name="Teixeira M.M."/>
            <person name="Buck G.A."/>
        </authorList>
    </citation>
    <scope>NUCLEOTIDE SEQUENCE [LARGE SCALE GENOMIC DNA]</scope>
    <source>
        <strain evidence="3 4">025E</strain>
    </source>
</reference>
<protein>
    <recommendedName>
        <fullName evidence="2">cDENN domain-containing protein</fullName>
    </recommendedName>
</protein>
<proteinExistence type="predicted"/>
<feature type="region of interest" description="Disordered" evidence="1">
    <location>
        <begin position="895"/>
        <end position="924"/>
    </location>
</feature>
<dbReference type="AlphaFoldDB" id="A0A3R7LFI7"/>
<organism evidence="3 4">
    <name type="scientific">Trypanosoma conorhini</name>
    <dbReference type="NCBI Taxonomy" id="83891"/>
    <lineage>
        <taxon>Eukaryota</taxon>
        <taxon>Discoba</taxon>
        <taxon>Euglenozoa</taxon>
        <taxon>Kinetoplastea</taxon>
        <taxon>Metakinetoplastina</taxon>
        <taxon>Trypanosomatida</taxon>
        <taxon>Trypanosomatidae</taxon>
        <taxon>Trypanosoma</taxon>
    </lineage>
</organism>
<dbReference type="Gene3D" id="3.40.50.11500">
    <property type="match status" value="1"/>
</dbReference>
<sequence length="1028" mass="107967">MQSSALAHTVALHRVWLPPSGGRDGEAGGKSPPPPPGELEPIVVLTAGRSEAGGRGIVAQSASLRALLGRFCGPLLLRQASLASRRRETGRLDLHWAAGATSPVAEEGLFVQVPSCQFTAACVRAAASGAAMDVVHYNSLGSRWGQDGDEAAGAACDVTDDAVDEGYIYGFAQFLDVGHATEGLLLSAFSAAPLFGMLRTVVLETLPHLFRAARDVHADRRTVWPAEEQRTVSAVYAGVMAPLAVLVEPRSAACSTPANGHFCLSFPQARISVLRPADLRYPFVNVPLPVLFLSFSYDALRVIHTLLLQERRVVFIGATPQHASACVVGAQAMLSPFLWTLPIVPYLPPEACEVLEALGGAGFLLGSTADMVPQLMLRGSLADAQRRPGAGGRAAATAVEEDEGRVWFADGRTGVVGVSPLDTDVVPFTMLDLVPPSEKVREAVKRVVGKETRHLFRVALASMATQERGGAPPWSAALSSPCTTAAAELEEVHGAFLEYSVARLVGNYRKGLTPVGGGVAGAGVGAARGSRLQGGVAFVLDYARFLPCNLANNAALARRIAGTRMFHHWEDAVLSLETVGVLRSLLGEFVRCRARSRQGGTATASSSSLRGRETPATHHYVSNPRMIGVLRLFYARCVRRFPGLYGDLQGGGPSPATVTGDSSSTSGGCTNAAAATTTSSSTTGGGKTSMRAFFSKATRAVKKSLAPPCSRLPVQVFVQAYGSFANKTSYAKDPNKLALLNKEFRDNASAAASFAATRSPAGVVVGANPAALPPSPCSAAADDAEDDLYGTASDVFGAYIEDRDALRRLATSEGATAPAVHCRRLPLDVIHQFARYHALLDPRKDSMCTTGRRAGTTAGASAEELKRFLEFAPLFAAELSIWPVLESKRLALLSMPAPPPAPPPPSEARQQQQQQQQHILPTASAAEASWGDVPFQAQPLPFSMDLVVRPVELPPLVDAFAFPHGPYGGAAAMCNAPEAQGPQASAAAAAAAAAGGNIMDELFAFAAPPPQSSPGSTNVPTQLEDFFR</sequence>
<evidence type="ECO:0000313" key="3">
    <source>
        <dbReference type="EMBL" id="RNF22685.1"/>
    </source>
</evidence>
<dbReference type="InterPro" id="IPR043153">
    <property type="entry name" value="DENN_C"/>
</dbReference>
<dbReference type="GO" id="GO:0005829">
    <property type="term" value="C:cytosol"/>
    <property type="evidence" value="ECO:0007669"/>
    <property type="project" value="TreeGrafter"/>
</dbReference>
<dbReference type="GO" id="GO:0006897">
    <property type="term" value="P:endocytosis"/>
    <property type="evidence" value="ECO:0007669"/>
    <property type="project" value="TreeGrafter"/>
</dbReference>
<accession>A0A3R7LFI7</accession>
<keyword evidence="4" id="KW-1185">Reference proteome</keyword>
<feature type="compositionally biased region" description="Low complexity" evidence="1">
    <location>
        <begin position="657"/>
        <end position="682"/>
    </location>
</feature>
<dbReference type="GO" id="GO:1901981">
    <property type="term" value="F:phosphatidylinositol phosphate binding"/>
    <property type="evidence" value="ECO:0007669"/>
    <property type="project" value="TreeGrafter"/>
</dbReference>
<dbReference type="RefSeq" id="XP_029229914.1">
    <property type="nucleotide sequence ID" value="XM_029369934.1"/>
</dbReference>
<dbReference type="PANTHER" id="PTHR13196">
    <property type="entry name" value="DENN DOMAIN-CONTAINING"/>
    <property type="match status" value="1"/>
</dbReference>
<dbReference type="Pfam" id="PF02141">
    <property type="entry name" value="DENN"/>
    <property type="match status" value="1"/>
</dbReference>
<gene>
    <name evidence="3" type="ORF">Tco025E_03012</name>
</gene>
<dbReference type="InterPro" id="IPR001194">
    <property type="entry name" value="cDENN_dom"/>
</dbReference>
<dbReference type="OrthoDB" id="243785at2759"/>
<evidence type="ECO:0000259" key="2">
    <source>
        <dbReference type="SMART" id="SM00799"/>
    </source>
</evidence>
<feature type="domain" description="cDENN" evidence="2">
    <location>
        <begin position="196"/>
        <end position="387"/>
    </location>
</feature>
<feature type="compositionally biased region" description="Low complexity" evidence="1">
    <location>
        <begin position="907"/>
        <end position="917"/>
    </location>
</feature>
<dbReference type="GeneID" id="40316623"/>
<dbReference type="EMBL" id="MKKU01000132">
    <property type="protein sequence ID" value="RNF22685.1"/>
    <property type="molecule type" value="Genomic_DNA"/>
</dbReference>
<comment type="caution">
    <text evidence="3">The sequence shown here is derived from an EMBL/GenBank/DDBJ whole genome shotgun (WGS) entry which is preliminary data.</text>
</comment>
<feature type="compositionally biased region" description="Pro residues" evidence="1">
    <location>
        <begin position="896"/>
        <end position="906"/>
    </location>
</feature>
<name>A0A3R7LFI7_9TRYP</name>
<evidence type="ECO:0000313" key="4">
    <source>
        <dbReference type="Proteomes" id="UP000284403"/>
    </source>
</evidence>